<dbReference type="InterPro" id="IPR009050">
    <property type="entry name" value="Globin-like_sf"/>
</dbReference>
<proteinExistence type="predicted"/>
<dbReference type="GO" id="GO:0046872">
    <property type="term" value="F:metal ion binding"/>
    <property type="evidence" value="ECO:0007669"/>
    <property type="project" value="UniProtKB-KW"/>
</dbReference>
<keyword evidence="1" id="KW-0813">Transport</keyword>
<organism evidence="6 7">
    <name type="scientific">Avrilella dinanensis</name>
    <dbReference type="NCBI Taxonomy" id="2008672"/>
    <lineage>
        <taxon>Bacteria</taxon>
        <taxon>Pseudomonadati</taxon>
        <taxon>Bacteroidota</taxon>
        <taxon>Flavobacteriia</taxon>
        <taxon>Flavobacteriales</taxon>
        <taxon>Flavobacteriaceae</taxon>
        <taxon>Avrilella</taxon>
    </lineage>
</organism>
<name>A0A2M9R6I2_9FLAO</name>
<reference evidence="6 7" key="1">
    <citation type="submission" date="2017-06" db="EMBL/GenBank/DDBJ databases">
        <title>Description of Avrilella dinanensis gen. nov. sp. nov.</title>
        <authorList>
            <person name="Leyer C."/>
            <person name="Sassi M."/>
            <person name="Minet J."/>
            <person name="Kayal S."/>
            <person name="Cattoir V."/>
        </authorList>
    </citation>
    <scope>NUCLEOTIDE SEQUENCE [LARGE SCALE GENOMIC DNA]</scope>
    <source>
        <strain evidence="6 7">UR159</strain>
    </source>
</reference>
<evidence type="ECO:0000256" key="3">
    <source>
        <dbReference type="ARBA" id="ARBA00022723"/>
    </source>
</evidence>
<dbReference type="GO" id="GO:0019825">
    <property type="term" value="F:oxygen binding"/>
    <property type="evidence" value="ECO:0007669"/>
    <property type="project" value="InterPro"/>
</dbReference>
<dbReference type="Gene3D" id="1.10.490.10">
    <property type="entry name" value="Globins"/>
    <property type="match status" value="1"/>
</dbReference>
<dbReference type="OrthoDB" id="25954at2"/>
<dbReference type="CDD" id="cd08916">
    <property type="entry name" value="TrHb3_P"/>
    <property type="match status" value="1"/>
</dbReference>
<evidence type="ECO:0000256" key="4">
    <source>
        <dbReference type="ARBA" id="ARBA00023004"/>
    </source>
</evidence>
<dbReference type="EMBL" id="NIPO01000001">
    <property type="protein sequence ID" value="PJR04477.1"/>
    <property type="molecule type" value="Genomic_DNA"/>
</dbReference>
<protein>
    <submittedName>
        <fullName evidence="6">Globin</fullName>
    </submittedName>
</protein>
<gene>
    <name evidence="6" type="ORF">CDL10_07935</name>
</gene>
<accession>A0A2M9R6I2</accession>
<dbReference type="InterPro" id="IPR001486">
    <property type="entry name" value="Hemoglobin_trunc"/>
</dbReference>
<keyword evidence="4 5" id="KW-0408">Iron</keyword>
<comment type="caution">
    <text evidence="6">The sequence shown here is derived from an EMBL/GenBank/DDBJ whole genome shotgun (WGS) entry which is preliminary data.</text>
</comment>
<dbReference type="Pfam" id="PF01152">
    <property type="entry name" value="Bac_globin"/>
    <property type="match status" value="1"/>
</dbReference>
<evidence type="ECO:0000313" key="7">
    <source>
        <dbReference type="Proteomes" id="UP000231960"/>
    </source>
</evidence>
<dbReference type="RefSeq" id="WP_100678036.1">
    <property type="nucleotide sequence ID" value="NZ_JAJUJS010000041.1"/>
</dbReference>
<feature type="binding site" description="distal binding residue" evidence="5">
    <location>
        <position position="43"/>
    </location>
    <ligand>
        <name>heme</name>
        <dbReference type="ChEBI" id="CHEBI:30413"/>
    </ligand>
    <ligandPart>
        <name>Fe</name>
        <dbReference type="ChEBI" id="CHEBI:18248"/>
    </ligandPart>
</feature>
<evidence type="ECO:0000256" key="2">
    <source>
        <dbReference type="ARBA" id="ARBA00022617"/>
    </source>
</evidence>
<dbReference type="SUPFAM" id="SSF46458">
    <property type="entry name" value="Globin-like"/>
    <property type="match status" value="1"/>
</dbReference>
<dbReference type="GO" id="GO:0020037">
    <property type="term" value="F:heme binding"/>
    <property type="evidence" value="ECO:0007669"/>
    <property type="project" value="InterPro"/>
</dbReference>
<dbReference type="Proteomes" id="UP000231960">
    <property type="component" value="Unassembled WGS sequence"/>
</dbReference>
<keyword evidence="2 5" id="KW-0349">Heme</keyword>
<dbReference type="InterPro" id="IPR012292">
    <property type="entry name" value="Globin/Proto"/>
</dbReference>
<evidence type="ECO:0000256" key="5">
    <source>
        <dbReference type="PIRSR" id="PIRSR601486-1"/>
    </source>
</evidence>
<sequence>MRRDIENLDDVKLLVDEFYGKVRKNELLQPIFDGVIQDRWPEHLDKMYRFWQTILLEEHTYNGAPFPPHALLPVDIEHFNTWLTLFYETLDEYFDGRNAEKAKGQGQRMAQIFYHKIDYLRNNPDSLFHENYR</sequence>
<evidence type="ECO:0000313" key="6">
    <source>
        <dbReference type="EMBL" id="PJR04477.1"/>
    </source>
</evidence>
<evidence type="ECO:0000256" key="1">
    <source>
        <dbReference type="ARBA" id="ARBA00022448"/>
    </source>
</evidence>
<keyword evidence="7" id="KW-1185">Reference proteome</keyword>
<keyword evidence="3 5" id="KW-0479">Metal-binding</keyword>
<dbReference type="AlphaFoldDB" id="A0A2M9R6I2"/>